<gene>
    <name evidence="1" type="ORF">EPK99_11150</name>
</gene>
<dbReference type="Proteomes" id="UP000287687">
    <property type="component" value="Unassembled WGS sequence"/>
</dbReference>
<dbReference type="AlphaFoldDB" id="A0A444LJI7"/>
<reference evidence="1 2" key="1">
    <citation type="submission" date="2019-01" db="EMBL/GenBank/DDBJ databases">
        <title>The draft genome of Rhizobium sp. 24NR.</title>
        <authorList>
            <person name="Liu L."/>
            <person name="Liang L."/>
            <person name="Shi S."/>
            <person name="Xu L."/>
            <person name="Wang X."/>
            <person name="Li L."/>
            <person name="Zhang X."/>
        </authorList>
    </citation>
    <scope>NUCLEOTIDE SEQUENCE [LARGE SCALE GENOMIC DNA]</scope>
    <source>
        <strain evidence="1 2">24NR</strain>
    </source>
</reference>
<proteinExistence type="predicted"/>
<organism evidence="1 2">
    <name type="scientific">Neorhizobium lilium</name>
    <dbReference type="NCBI Taxonomy" id="2503024"/>
    <lineage>
        <taxon>Bacteria</taxon>
        <taxon>Pseudomonadati</taxon>
        <taxon>Pseudomonadota</taxon>
        <taxon>Alphaproteobacteria</taxon>
        <taxon>Hyphomicrobiales</taxon>
        <taxon>Rhizobiaceae</taxon>
        <taxon>Rhizobium/Agrobacterium group</taxon>
        <taxon>Neorhizobium</taxon>
    </lineage>
</organism>
<dbReference type="OrthoDB" id="9775130at2"/>
<dbReference type="SUPFAM" id="SSF53474">
    <property type="entry name" value="alpha/beta-Hydrolases"/>
    <property type="match status" value="1"/>
</dbReference>
<protein>
    <submittedName>
        <fullName evidence="1">Esterase</fullName>
    </submittedName>
</protein>
<dbReference type="EMBL" id="SBIP01000002">
    <property type="protein sequence ID" value="RWX79115.1"/>
    <property type="molecule type" value="Genomic_DNA"/>
</dbReference>
<comment type="caution">
    <text evidence="1">The sequence shown here is derived from an EMBL/GenBank/DDBJ whole genome shotgun (WGS) entry which is preliminary data.</text>
</comment>
<dbReference type="PANTHER" id="PTHR48098:SF3">
    <property type="entry name" value="IRON(III) ENTEROBACTIN ESTERASE"/>
    <property type="match status" value="1"/>
</dbReference>
<dbReference type="InterPro" id="IPR050583">
    <property type="entry name" value="Mycobacterial_A85_antigen"/>
</dbReference>
<name>A0A444LJI7_9HYPH</name>
<dbReference type="Gene3D" id="3.40.50.1820">
    <property type="entry name" value="alpha/beta hydrolase"/>
    <property type="match status" value="1"/>
</dbReference>
<keyword evidence="2" id="KW-1185">Reference proteome</keyword>
<evidence type="ECO:0000313" key="1">
    <source>
        <dbReference type="EMBL" id="RWX79115.1"/>
    </source>
</evidence>
<dbReference type="InterPro" id="IPR029058">
    <property type="entry name" value="AB_hydrolase_fold"/>
</dbReference>
<accession>A0A444LJI7</accession>
<dbReference type="InterPro" id="IPR000801">
    <property type="entry name" value="Esterase-like"/>
</dbReference>
<sequence length="242" mass="27901">MNREYHRWYSHRLHREMELLVFGHSGAKVLMFPTRDGRFFEYEQLGIVGTLKDKIEAGQLQLYCVEGLANESFYGFGSHAAARIARHAAFEDYILNEVLPLMAQKNGHDCTIVQGCSLGAFQAASLAFRHPHLFRKLVAFSGRYDLTLNVESFGDLFNGYYDDSIYFRMPSHFLPNLQDDWRLDRLRQMEIVLTVGDEDPFLDNNRHLSAILAGKGVHHQLHVWQGRAHRAGAWRKMAALYI</sequence>
<dbReference type="Pfam" id="PF00756">
    <property type="entry name" value="Esterase"/>
    <property type="match status" value="1"/>
</dbReference>
<dbReference type="RefSeq" id="WP_128443090.1">
    <property type="nucleotide sequence ID" value="NZ_SBIP01000002.1"/>
</dbReference>
<evidence type="ECO:0000313" key="2">
    <source>
        <dbReference type="Proteomes" id="UP000287687"/>
    </source>
</evidence>
<dbReference type="PANTHER" id="PTHR48098">
    <property type="entry name" value="ENTEROCHELIN ESTERASE-RELATED"/>
    <property type="match status" value="1"/>
</dbReference>